<evidence type="ECO:0000256" key="3">
    <source>
        <dbReference type="ARBA" id="ARBA00017453"/>
    </source>
</evidence>
<gene>
    <name evidence="8" type="primary">WBGene00278572</name>
</gene>
<protein>
    <recommendedName>
        <fullName evidence="3">Fatty-acid and retinol-binding protein 1</fullName>
    </recommendedName>
</protein>
<keyword evidence="9" id="KW-1185">Reference proteome</keyword>
<dbReference type="PANTHER" id="PTHR31418:SF7">
    <property type="entry name" value="FATTY-ACID AND RETINOL-BINDING PROTEIN 1"/>
    <property type="match status" value="1"/>
</dbReference>
<keyword evidence="4" id="KW-0964">Secreted</keyword>
<evidence type="ECO:0000256" key="1">
    <source>
        <dbReference type="ARBA" id="ARBA00004613"/>
    </source>
</evidence>
<sequence length="378" mass="43076">MGQCAYQQQMIVRDNDDITKIVFRRSFLQKDGEITLRFVSIALVYGKVIPNAEHQKQLEDFFGKPLDLNIVNDIITDEAKVLGIPAQQHFQFCLLKDDMVKQKKQIEEGMEEFMQQVGTMRFTTVESVMDELTAKAPKAHAAFILIFKETIGLLGKEAAVFAVNLTDALLNMLFNHVTMSPRSCLPMYGKAFKKIFAEYDSLSASAKVDFEKNTCYRTSMRKSIHAMRFLLFILASIALASSKSIPNSEHQKYLEIFFGLPLDMKIVNGIVAEEAKELGIPAQQHFQYCLLEDDGSMVKRMNEFEEGVEQFQAELKEALLKMLYNHVTMSARRRAPMYGKALKKIFAEFDALSANAKADFEKNTCFRTIMRKKESTAK</sequence>
<keyword evidence="5" id="KW-0732">Signal</keyword>
<evidence type="ECO:0000256" key="5">
    <source>
        <dbReference type="ARBA" id="ARBA00022729"/>
    </source>
</evidence>
<dbReference type="Gene3D" id="1.20.120.1100">
    <property type="match status" value="1"/>
</dbReference>
<name>A0A2A6BDI1_PRIPA</name>
<dbReference type="Proteomes" id="UP000005239">
    <property type="component" value="Unassembled WGS sequence"/>
</dbReference>
<evidence type="ECO:0000313" key="8">
    <source>
        <dbReference type="EnsemblMetazoa" id="PPA40203.1"/>
    </source>
</evidence>
<evidence type="ECO:0000313" key="9">
    <source>
        <dbReference type="Proteomes" id="UP000005239"/>
    </source>
</evidence>
<reference evidence="8" key="2">
    <citation type="submission" date="2022-06" db="UniProtKB">
        <authorList>
            <consortium name="EnsemblMetazoa"/>
        </authorList>
    </citation>
    <scope>IDENTIFICATION</scope>
    <source>
        <strain evidence="8">PS312</strain>
    </source>
</reference>
<keyword evidence="7" id="KW-0446">Lipid-binding</keyword>
<dbReference type="PANTHER" id="PTHR31418">
    <property type="entry name" value="FATTY-ACID AND RETINOL-BINDING PROTEIN 1"/>
    <property type="match status" value="1"/>
</dbReference>
<dbReference type="GO" id="GO:0005576">
    <property type="term" value="C:extracellular region"/>
    <property type="evidence" value="ECO:0007669"/>
    <property type="project" value="UniProtKB-SubCell"/>
</dbReference>
<comment type="similarity">
    <text evidence="2">Belongs to the fatty-acid and retinol-binding protein (FARBP) family.</text>
</comment>
<dbReference type="InterPro" id="IPR008632">
    <property type="entry name" value="Gp-FAR-1"/>
</dbReference>
<comment type="subcellular location">
    <subcellularLocation>
        <location evidence="1">Secreted</location>
    </subcellularLocation>
</comment>
<dbReference type="AlphaFoldDB" id="A0A2A6BDI1"/>
<dbReference type="EnsemblMetazoa" id="PPA40203.1">
    <property type="protein sequence ID" value="PPA40203.1"/>
    <property type="gene ID" value="WBGene00278572"/>
</dbReference>
<evidence type="ECO:0000256" key="4">
    <source>
        <dbReference type="ARBA" id="ARBA00022525"/>
    </source>
</evidence>
<evidence type="ECO:0000256" key="6">
    <source>
        <dbReference type="ARBA" id="ARBA00023054"/>
    </source>
</evidence>
<accession>A0A8R1YZJ3</accession>
<evidence type="ECO:0000256" key="7">
    <source>
        <dbReference type="ARBA" id="ARBA00023121"/>
    </source>
</evidence>
<accession>A0A2A6BDI1</accession>
<dbReference type="GO" id="GO:0008289">
    <property type="term" value="F:lipid binding"/>
    <property type="evidence" value="ECO:0007669"/>
    <property type="project" value="UniProtKB-KW"/>
</dbReference>
<organism evidence="8 9">
    <name type="scientific">Pristionchus pacificus</name>
    <name type="common">Parasitic nematode worm</name>
    <dbReference type="NCBI Taxonomy" id="54126"/>
    <lineage>
        <taxon>Eukaryota</taxon>
        <taxon>Metazoa</taxon>
        <taxon>Ecdysozoa</taxon>
        <taxon>Nematoda</taxon>
        <taxon>Chromadorea</taxon>
        <taxon>Rhabditida</taxon>
        <taxon>Rhabditina</taxon>
        <taxon>Diplogasteromorpha</taxon>
        <taxon>Diplogasteroidea</taxon>
        <taxon>Neodiplogasteridae</taxon>
        <taxon>Pristionchus</taxon>
    </lineage>
</organism>
<reference evidence="9" key="1">
    <citation type="journal article" date="2008" name="Nat. Genet.">
        <title>The Pristionchus pacificus genome provides a unique perspective on nematode lifestyle and parasitism.</title>
        <authorList>
            <person name="Dieterich C."/>
            <person name="Clifton S.W."/>
            <person name="Schuster L.N."/>
            <person name="Chinwalla A."/>
            <person name="Delehaunty K."/>
            <person name="Dinkelacker I."/>
            <person name="Fulton L."/>
            <person name="Fulton R."/>
            <person name="Godfrey J."/>
            <person name="Minx P."/>
            <person name="Mitreva M."/>
            <person name="Roeseler W."/>
            <person name="Tian H."/>
            <person name="Witte H."/>
            <person name="Yang S.P."/>
            <person name="Wilson R.K."/>
            <person name="Sommer R.J."/>
        </authorList>
    </citation>
    <scope>NUCLEOTIDE SEQUENCE [LARGE SCALE GENOMIC DNA]</scope>
    <source>
        <strain evidence="9">PS312</strain>
    </source>
</reference>
<keyword evidence="6" id="KW-0175">Coiled coil</keyword>
<proteinExistence type="inferred from homology"/>
<evidence type="ECO:0000256" key="2">
    <source>
        <dbReference type="ARBA" id="ARBA00006648"/>
    </source>
</evidence>